<evidence type="ECO:0000256" key="2">
    <source>
        <dbReference type="SAM" id="Phobius"/>
    </source>
</evidence>
<keyword evidence="2" id="KW-0472">Membrane</keyword>
<feature type="transmembrane region" description="Helical" evidence="2">
    <location>
        <begin position="347"/>
        <end position="380"/>
    </location>
</feature>
<feature type="transmembrane region" description="Helical" evidence="2">
    <location>
        <begin position="101"/>
        <end position="121"/>
    </location>
</feature>
<reference evidence="3" key="1">
    <citation type="submission" date="2022-01" db="EMBL/GenBank/DDBJ databases">
        <title>Genome Sequence Resource for Two Populations of Ditylenchus destructor, the Migratory Endoparasitic Phytonematode.</title>
        <authorList>
            <person name="Zhang H."/>
            <person name="Lin R."/>
            <person name="Xie B."/>
        </authorList>
    </citation>
    <scope>NUCLEOTIDE SEQUENCE</scope>
    <source>
        <strain evidence="3">BazhouSP</strain>
    </source>
</reference>
<feature type="transmembrane region" description="Helical" evidence="2">
    <location>
        <begin position="562"/>
        <end position="583"/>
    </location>
</feature>
<keyword evidence="2" id="KW-1133">Transmembrane helix</keyword>
<gene>
    <name evidence="3" type="ORF">DdX_03146</name>
</gene>
<feature type="transmembrane region" description="Helical" evidence="2">
    <location>
        <begin position="401"/>
        <end position="423"/>
    </location>
</feature>
<feature type="compositionally biased region" description="Basic and acidic residues" evidence="1">
    <location>
        <begin position="225"/>
        <end position="249"/>
    </location>
</feature>
<feature type="transmembrane region" description="Helical" evidence="2">
    <location>
        <begin position="468"/>
        <end position="486"/>
    </location>
</feature>
<feature type="compositionally biased region" description="Low complexity" evidence="1">
    <location>
        <begin position="250"/>
        <end position="281"/>
    </location>
</feature>
<proteinExistence type="predicted"/>
<feature type="transmembrane region" description="Helical" evidence="2">
    <location>
        <begin position="531"/>
        <end position="550"/>
    </location>
</feature>
<evidence type="ECO:0000313" key="3">
    <source>
        <dbReference type="EMBL" id="KAI1726426.1"/>
    </source>
</evidence>
<dbReference type="Proteomes" id="UP001201812">
    <property type="component" value="Unassembled WGS sequence"/>
</dbReference>
<evidence type="ECO:0000256" key="1">
    <source>
        <dbReference type="SAM" id="MobiDB-lite"/>
    </source>
</evidence>
<dbReference type="AlphaFoldDB" id="A0AAD4NJ97"/>
<name>A0AAD4NJ97_9BILA</name>
<feature type="transmembrane region" description="Helical" evidence="2">
    <location>
        <begin position="128"/>
        <end position="146"/>
    </location>
</feature>
<feature type="region of interest" description="Disordered" evidence="1">
    <location>
        <begin position="225"/>
        <end position="281"/>
    </location>
</feature>
<comment type="caution">
    <text evidence="3">The sequence shown here is derived from an EMBL/GenBank/DDBJ whole genome shotgun (WGS) entry which is preliminary data.</text>
</comment>
<feature type="transmembrane region" description="Helical" evidence="2">
    <location>
        <begin position="492"/>
        <end position="515"/>
    </location>
</feature>
<keyword evidence="2" id="KW-0812">Transmembrane</keyword>
<evidence type="ECO:0000313" key="4">
    <source>
        <dbReference type="Proteomes" id="UP001201812"/>
    </source>
</evidence>
<keyword evidence="4" id="KW-1185">Reference proteome</keyword>
<sequence length="659" mass="71608">MDYNTNEEANILAKLGILNSTLECPNKKGRSKMDIKNISARSMKHTRAGNSGVLDEDSSDDCLFDNGLSTTILDSTLSNFAASNLSQIDERADFISGFSTVHGFCIVVGSILAGGLLISGAAGNRQRIFFCIYMAISLGSLLGSILNPPVEPIHYSTYVETQSNHSINKRETVINDTMVLSTTLPPPVINATNSTITSTTITAANPSLENEIVFKTKTEENMIKRKEAERRRKEKEEEERKKALEESKAETSTTSTTTTSTTTMANSTNSPTISTTTITTSTPSTSIGNFAPIASAPVVPPTEVSTSFTSKDLRDSASQENMTQPMWNVWPKIAPVIRRPTGHSAHIAALVLMSALILPSLLGFCCCQFILTTAADIPMLEMSQRAKQQQRSATEPIGCRILSGMIWAIHAMLESLILVFLPFQLLAIVDKTAGAISIIPVTTLVHFPSIFCRLLFAFRPGVGSHANVIHSFYLVSLLLSVILQHALPPSDIQICAVVLLSGLFASSIPLMVYCWQSNFLEANPMHISSRFLVYTSLGRLIAPYIFTWLISSNSKELPDIIAPFYNSFLLFQAIGYAVFIFLVTSAHKAKRQMQIIQLSGAINGQPSTSNASKTNTVTAKVKGQYKALIEEIDGSSDEGGDLAMDIISADDSDSDRSFV</sequence>
<protein>
    <submittedName>
        <fullName evidence="3">Uncharacterized protein</fullName>
    </submittedName>
</protein>
<dbReference type="EMBL" id="JAKKPZ010000002">
    <property type="protein sequence ID" value="KAI1726426.1"/>
    <property type="molecule type" value="Genomic_DNA"/>
</dbReference>
<accession>A0AAD4NJ97</accession>
<organism evidence="3 4">
    <name type="scientific">Ditylenchus destructor</name>
    <dbReference type="NCBI Taxonomy" id="166010"/>
    <lineage>
        <taxon>Eukaryota</taxon>
        <taxon>Metazoa</taxon>
        <taxon>Ecdysozoa</taxon>
        <taxon>Nematoda</taxon>
        <taxon>Chromadorea</taxon>
        <taxon>Rhabditida</taxon>
        <taxon>Tylenchina</taxon>
        <taxon>Tylenchomorpha</taxon>
        <taxon>Sphaerularioidea</taxon>
        <taxon>Anguinidae</taxon>
        <taxon>Anguininae</taxon>
        <taxon>Ditylenchus</taxon>
    </lineage>
</organism>
<feature type="transmembrane region" description="Helical" evidence="2">
    <location>
        <begin position="435"/>
        <end position="456"/>
    </location>
</feature>